<evidence type="ECO:0000256" key="1">
    <source>
        <dbReference type="ARBA" id="ARBA00004651"/>
    </source>
</evidence>
<dbReference type="InterPro" id="IPR038665">
    <property type="entry name" value="Voltage-dep_anion_channel_sf"/>
</dbReference>
<dbReference type="PANTHER" id="PTHR31686">
    <property type="match status" value="1"/>
</dbReference>
<dbReference type="GO" id="GO:0000319">
    <property type="term" value="F:sulfite transmembrane transporter activity"/>
    <property type="evidence" value="ECO:0007669"/>
    <property type="project" value="TreeGrafter"/>
</dbReference>
<keyword evidence="6 8" id="KW-1133">Transmembrane helix</keyword>
<keyword evidence="4" id="KW-1003">Cell membrane</keyword>
<comment type="similarity">
    <text evidence="2">Belongs to the tellurite-resistance/dicarboxylate transporter (TDT) family.</text>
</comment>
<keyword evidence="5 8" id="KW-0812">Transmembrane</keyword>
<reference evidence="10 11" key="1">
    <citation type="submission" date="2019-03" db="EMBL/GenBank/DDBJ databases">
        <title>Genomic Encyclopedia of Type Strains, Phase IV (KMG-IV): sequencing the most valuable type-strain genomes for metagenomic binning, comparative biology and taxonomic classification.</title>
        <authorList>
            <person name="Goeker M."/>
        </authorList>
    </citation>
    <scope>NUCLEOTIDE SEQUENCE [LARGE SCALE GENOMIC DNA]</scope>
    <source>
        <strain evidence="10 11">DSM 13587</strain>
    </source>
</reference>
<dbReference type="InterPro" id="IPR004695">
    <property type="entry name" value="SLAC1/Mae1/Ssu1/TehA"/>
</dbReference>
<comment type="caution">
    <text evidence="10">The sequence shown here is derived from an EMBL/GenBank/DDBJ whole genome shotgun (WGS) entry which is preliminary data.</text>
</comment>
<protein>
    <submittedName>
        <fullName evidence="10">LysR substrate binding domain-containing protein</fullName>
    </submittedName>
</protein>
<keyword evidence="11" id="KW-1185">Reference proteome</keyword>
<accession>A0A4R3N766</accession>
<feature type="transmembrane region" description="Helical" evidence="8">
    <location>
        <begin position="305"/>
        <end position="327"/>
    </location>
</feature>
<evidence type="ECO:0000256" key="2">
    <source>
        <dbReference type="ARBA" id="ARBA00008566"/>
    </source>
</evidence>
<feature type="transmembrane region" description="Helical" evidence="8">
    <location>
        <begin position="232"/>
        <end position="254"/>
    </location>
</feature>
<evidence type="ECO:0000313" key="11">
    <source>
        <dbReference type="Proteomes" id="UP000295717"/>
    </source>
</evidence>
<dbReference type="EMBL" id="SMAO01000001">
    <property type="protein sequence ID" value="TCT24251.1"/>
    <property type="molecule type" value="Genomic_DNA"/>
</dbReference>
<gene>
    <name evidence="10" type="ORF">EDC35_101573</name>
</gene>
<evidence type="ECO:0000259" key="9">
    <source>
        <dbReference type="Pfam" id="PF03466"/>
    </source>
</evidence>
<dbReference type="SUPFAM" id="SSF53850">
    <property type="entry name" value="Periplasmic binding protein-like II"/>
    <property type="match status" value="1"/>
</dbReference>
<feature type="transmembrane region" description="Helical" evidence="8">
    <location>
        <begin position="266"/>
        <end position="293"/>
    </location>
</feature>
<evidence type="ECO:0000256" key="7">
    <source>
        <dbReference type="ARBA" id="ARBA00023136"/>
    </source>
</evidence>
<feature type="transmembrane region" description="Helical" evidence="8">
    <location>
        <begin position="164"/>
        <end position="188"/>
    </location>
</feature>
<evidence type="ECO:0000256" key="3">
    <source>
        <dbReference type="ARBA" id="ARBA00022448"/>
    </source>
</evidence>
<dbReference type="AlphaFoldDB" id="A0A4R3N766"/>
<name>A0A4R3N766_9GAMM</name>
<proteinExistence type="inferred from homology"/>
<dbReference type="OrthoDB" id="958273at2"/>
<feature type="domain" description="LysR substrate-binding" evidence="9">
    <location>
        <begin position="6"/>
        <end position="110"/>
    </location>
</feature>
<feature type="transmembrane region" description="Helical" evidence="8">
    <location>
        <begin position="194"/>
        <end position="220"/>
    </location>
</feature>
<dbReference type="Proteomes" id="UP000295717">
    <property type="component" value="Unassembled WGS sequence"/>
</dbReference>
<evidence type="ECO:0000256" key="4">
    <source>
        <dbReference type="ARBA" id="ARBA00022475"/>
    </source>
</evidence>
<dbReference type="GO" id="GO:0005886">
    <property type="term" value="C:plasma membrane"/>
    <property type="evidence" value="ECO:0007669"/>
    <property type="project" value="UniProtKB-SubCell"/>
</dbReference>
<feature type="transmembrane region" description="Helical" evidence="8">
    <location>
        <begin position="131"/>
        <end position="152"/>
    </location>
</feature>
<evidence type="ECO:0000313" key="10">
    <source>
        <dbReference type="EMBL" id="TCT24251.1"/>
    </source>
</evidence>
<feature type="transmembrane region" description="Helical" evidence="8">
    <location>
        <begin position="333"/>
        <end position="353"/>
    </location>
</feature>
<dbReference type="Pfam" id="PF03595">
    <property type="entry name" value="SLAC1"/>
    <property type="match status" value="1"/>
</dbReference>
<keyword evidence="7 8" id="KW-0472">Membrane</keyword>
<keyword evidence="3" id="KW-0813">Transport</keyword>
<organism evidence="10 11">
    <name type="scientific">Thiobaca trueperi</name>
    <dbReference type="NCBI Taxonomy" id="127458"/>
    <lineage>
        <taxon>Bacteria</taxon>
        <taxon>Pseudomonadati</taxon>
        <taxon>Pseudomonadota</taxon>
        <taxon>Gammaproteobacteria</taxon>
        <taxon>Chromatiales</taxon>
        <taxon>Chromatiaceae</taxon>
        <taxon>Thiobaca</taxon>
    </lineage>
</organism>
<dbReference type="InterPro" id="IPR005119">
    <property type="entry name" value="LysR_subst-bd"/>
</dbReference>
<sequence length="426" mass="46251">MDDRSLDRWLVARDRLVLVSRTPVEHIDDTWLKAARWSVREQGSGTRSTFEETLRQRGIDPHALDIALTLPSNESVRIAVETGAGVAALPELVVARAMRTGALHALPFELAARPFFGLPRWGEGVIPVAQALWWIDIALSLGCGVLIPYLMFTRQEHRIDQMTAVWLLPVAAAEVAAVSGGLLAPHLADAQAQFVTLIASYVLWAYSVPVAFAILTILVLRMALHKLPHASMAASSWLALGPIGTGALGLLILGTEAPSILAAQDMASAGLVAAGIGVIAGTLLWGFGLWWLLLASLITIRYFRAGVPFNLGWWSYTFPLGVYTVATLKLGELYGLGFFSGLGTLLMLTPLWLPCGRLISTRNLPRLVQVWREAVSKPCATQAGNHRHPPQPPLPLNSQPARQCRHGVCCQRMDTDRQPTDPGDSP</sequence>
<dbReference type="PANTHER" id="PTHR31686:SF1">
    <property type="entry name" value="SULFITE EFFLUX PUMP SSU1"/>
    <property type="match status" value="1"/>
</dbReference>
<dbReference type="Gene3D" id="1.50.10.150">
    <property type="entry name" value="Voltage-dependent anion channel"/>
    <property type="match status" value="1"/>
</dbReference>
<evidence type="ECO:0000256" key="6">
    <source>
        <dbReference type="ARBA" id="ARBA00022989"/>
    </source>
</evidence>
<evidence type="ECO:0000256" key="8">
    <source>
        <dbReference type="SAM" id="Phobius"/>
    </source>
</evidence>
<dbReference type="InterPro" id="IPR051629">
    <property type="entry name" value="Sulfite_efflux_TDT"/>
</dbReference>
<comment type="subcellular location">
    <subcellularLocation>
        <location evidence="1">Cell membrane</location>
        <topology evidence="1">Multi-pass membrane protein</topology>
    </subcellularLocation>
</comment>
<evidence type="ECO:0000256" key="5">
    <source>
        <dbReference type="ARBA" id="ARBA00022692"/>
    </source>
</evidence>
<dbReference type="Pfam" id="PF03466">
    <property type="entry name" value="LysR_substrate"/>
    <property type="match status" value="1"/>
</dbReference>